<feature type="region of interest" description="Disordered" evidence="1">
    <location>
        <begin position="38"/>
        <end position="57"/>
    </location>
</feature>
<dbReference type="EnsemblPlants" id="ONIVA06G26390.1">
    <property type="protein sequence ID" value="ONIVA06G26390.1"/>
    <property type="gene ID" value="ONIVA06G26390"/>
</dbReference>
<dbReference type="AlphaFoldDB" id="A0A0E0HU15"/>
<reference evidence="2" key="2">
    <citation type="submission" date="2018-04" db="EMBL/GenBank/DDBJ databases">
        <title>OnivRS2 (Oryza nivara Reference Sequence Version 2).</title>
        <authorList>
            <person name="Zhang J."/>
            <person name="Kudrna D."/>
            <person name="Lee S."/>
            <person name="Talag J."/>
            <person name="Rajasekar S."/>
            <person name="Welchert J."/>
            <person name="Hsing Y.-I."/>
            <person name="Wing R.A."/>
        </authorList>
    </citation>
    <scope>NUCLEOTIDE SEQUENCE [LARGE SCALE GENOMIC DNA]</scope>
    <source>
        <strain evidence="2">SL10</strain>
    </source>
</reference>
<sequence length="80" mass="8512">MPFLFFLPGFNGSGKSVLGRAFSRVTPACEIEALRKGGSMAAGSTGEGEANVKKTSPMPLRENMKRVVGRNARVAEEPVD</sequence>
<reference evidence="2" key="1">
    <citation type="submission" date="2015-04" db="UniProtKB">
        <authorList>
            <consortium name="EnsemblPlants"/>
        </authorList>
    </citation>
    <scope>IDENTIFICATION</scope>
    <source>
        <strain evidence="2">SL10</strain>
    </source>
</reference>
<accession>A0A0E0HU15</accession>
<keyword evidence="3" id="KW-1185">Reference proteome</keyword>
<dbReference type="Proteomes" id="UP000006591">
    <property type="component" value="Chromosome 6"/>
</dbReference>
<protein>
    <submittedName>
        <fullName evidence="2">Uncharacterized protein</fullName>
    </submittedName>
</protein>
<dbReference type="HOGENOM" id="CLU_2593577_0_0_1"/>
<evidence type="ECO:0000313" key="2">
    <source>
        <dbReference type="EnsemblPlants" id="ONIVA06G26390.1"/>
    </source>
</evidence>
<evidence type="ECO:0000313" key="3">
    <source>
        <dbReference type="Proteomes" id="UP000006591"/>
    </source>
</evidence>
<proteinExistence type="predicted"/>
<organism evidence="2">
    <name type="scientific">Oryza nivara</name>
    <name type="common">Indian wild rice</name>
    <name type="synonym">Oryza sativa f. spontanea</name>
    <dbReference type="NCBI Taxonomy" id="4536"/>
    <lineage>
        <taxon>Eukaryota</taxon>
        <taxon>Viridiplantae</taxon>
        <taxon>Streptophyta</taxon>
        <taxon>Embryophyta</taxon>
        <taxon>Tracheophyta</taxon>
        <taxon>Spermatophyta</taxon>
        <taxon>Magnoliopsida</taxon>
        <taxon>Liliopsida</taxon>
        <taxon>Poales</taxon>
        <taxon>Poaceae</taxon>
        <taxon>BOP clade</taxon>
        <taxon>Oryzoideae</taxon>
        <taxon>Oryzeae</taxon>
        <taxon>Oryzinae</taxon>
        <taxon>Oryza</taxon>
    </lineage>
</organism>
<evidence type="ECO:0000256" key="1">
    <source>
        <dbReference type="SAM" id="MobiDB-lite"/>
    </source>
</evidence>
<name>A0A0E0HU15_ORYNI</name>
<dbReference type="Gramene" id="ONIVA06G26390.1">
    <property type="protein sequence ID" value="ONIVA06G26390.1"/>
    <property type="gene ID" value="ONIVA06G26390"/>
</dbReference>